<dbReference type="SUPFAM" id="SSF111283">
    <property type="entry name" value="Putative modulator of DNA gyrase, PmbA/TldD"/>
    <property type="match status" value="1"/>
</dbReference>
<evidence type="ECO:0000256" key="2">
    <source>
        <dbReference type="SAM" id="MobiDB-lite"/>
    </source>
</evidence>
<evidence type="ECO:0000259" key="4">
    <source>
        <dbReference type="Pfam" id="PF19289"/>
    </source>
</evidence>
<feature type="signal peptide" evidence="3">
    <location>
        <begin position="1"/>
        <end position="31"/>
    </location>
</feature>
<dbReference type="InterPro" id="IPR035068">
    <property type="entry name" value="TldD/PmbA_N"/>
</dbReference>
<dbReference type="STRING" id="290397.Adeh_2475"/>
<feature type="compositionally biased region" description="Pro residues" evidence="2">
    <location>
        <begin position="590"/>
        <end position="615"/>
    </location>
</feature>
<dbReference type="AlphaFoldDB" id="Q2IKQ9"/>
<sequence>MGGIRLPRSRLRTARLLAPFLLLAAALPGAAAPDAPAAPDARLGTLEAMRAELARSMERLRLKGYEAPYFASYQVTEVAREEVSGRYGAIFDDRSRRDRSLAVDLRVGTYELDSSAPEENTIVIGGGDAGPGWYAPRDAPLDGDVGALRNALWLATDEKYKEALSSYFKKKSRAVYRQDDADRPPSFSREPPARHVDAPRPFPFDRARWKGVVRDVTARFREHPDVFDAQLRVSAEKQVRWFTSSEGSALLTERTVYSVHLQAVARAPDGQLLEDGRDFYARSEAELPSPEALRAAATTVIAELEALRRAPAIDPYTGPAVLEPEAAGVLFHEAVGHRLEGERMEDEQDGQTFKGQVGRPVLPPFLSVVDDPTADRVDGVALNGTYGFDEQGVPARRTVLVRDGRLESFLLSRRPVKPFDRSNGHGRAQAGRQPVARMANLVVESRKRVAPAELKRMLMAEARRQGKPYGLVIRDITGGNTNTMSIGYQAFKGTPRLVYRVDARTGAEELVRGVELVGTPLTAINKVLATGERPRVFNGYCGAESGYVPVSTVAPAVLIAELELQRVARATDRSPILPAPWSERGGTPPAAAPPAAPTPPTPAPAAPAHPAVPPEQPEHAR</sequence>
<dbReference type="PANTHER" id="PTHR30624:SF0">
    <property type="entry name" value="METALLOPROTEASE SLR0863"/>
    <property type="match status" value="1"/>
</dbReference>
<name>Q2IKQ9_ANADE</name>
<dbReference type="InterPro" id="IPR051463">
    <property type="entry name" value="Peptidase_U62_metallo"/>
</dbReference>
<dbReference type="GO" id="GO:0006508">
    <property type="term" value="P:proteolysis"/>
    <property type="evidence" value="ECO:0007669"/>
    <property type="project" value="InterPro"/>
</dbReference>
<feature type="region of interest" description="Disordered" evidence="2">
    <location>
        <begin position="179"/>
        <end position="199"/>
    </location>
</feature>
<feature type="chain" id="PRO_5004210269" evidence="3">
    <location>
        <begin position="32"/>
        <end position="621"/>
    </location>
</feature>
<dbReference type="eggNOG" id="COG0312">
    <property type="taxonomic scope" value="Bacteria"/>
</dbReference>
<evidence type="ECO:0000313" key="5">
    <source>
        <dbReference type="EMBL" id="ABC82245.1"/>
    </source>
</evidence>
<organism evidence="5 6">
    <name type="scientific">Anaeromyxobacter dehalogenans (strain 2CP-C)</name>
    <dbReference type="NCBI Taxonomy" id="290397"/>
    <lineage>
        <taxon>Bacteria</taxon>
        <taxon>Pseudomonadati</taxon>
        <taxon>Myxococcota</taxon>
        <taxon>Myxococcia</taxon>
        <taxon>Myxococcales</taxon>
        <taxon>Cystobacterineae</taxon>
        <taxon>Anaeromyxobacteraceae</taxon>
        <taxon>Anaeromyxobacter</taxon>
    </lineage>
</organism>
<dbReference type="OrthoDB" id="9788526at2"/>
<dbReference type="EMBL" id="CP000251">
    <property type="protein sequence ID" value="ABC82245.1"/>
    <property type="molecule type" value="Genomic_DNA"/>
</dbReference>
<feature type="domain" description="Metalloprotease TldD/E C-terminal" evidence="4">
    <location>
        <begin position="319"/>
        <end position="564"/>
    </location>
</feature>
<keyword evidence="3" id="KW-0732">Signal</keyword>
<evidence type="ECO:0000313" key="6">
    <source>
        <dbReference type="Proteomes" id="UP000001935"/>
    </source>
</evidence>
<accession>Q2IKQ9</accession>
<proteinExistence type="inferred from homology"/>
<protein>
    <submittedName>
        <fullName evidence="5">Peptidase U62, modulator of DNA gyrase</fullName>
    </submittedName>
</protein>
<dbReference type="InterPro" id="IPR036059">
    <property type="entry name" value="TldD/PmbA_sf"/>
</dbReference>
<dbReference type="Pfam" id="PF19289">
    <property type="entry name" value="PmbA_TldD_3rd"/>
    <property type="match status" value="1"/>
</dbReference>
<dbReference type="GO" id="GO:0008237">
    <property type="term" value="F:metallopeptidase activity"/>
    <property type="evidence" value="ECO:0007669"/>
    <property type="project" value="InterPro"/>
</dbReference>
<reference evidence="5 6" key="1">
    <citation type="submission" date="2006-01" db="EMBL/GenBank/DDBJ databases">
        <title>Complete sequence of Anaeromyxobacter dehalogenans 2CP-C.</title>
        <authorList>
            <consortium name="US DOE Joint Genome Institute"/>
            <person name="Copeland A."/>
            <person name="Lucas S."/>
            <person name="Lapidus A."/>
            <person name="Barry K."/>
            <person name="Detter J.C."/>
            <person name="Glavina T."/>
            <person name="Hammon N."/>
            <person name="Israni S."/>
            <person name="Pitluck S."/>
            <person name="Brettin T."/>
            <person name="Bruce D."/>
            <person name="Han C."/>
            <person name="Tapia R."/>
            <person name="Gilna P."/>
            <person name="Kiss H."/>
            <person name="Schmutz J."/>
            <person name="Larimer F."/>
            <person name="Land M."/>
            <person name="Kyrpides N."/>
            <person name="Anderson I."/>
            <person name="Sanford R.A."/>
            <person name="Ritalahti K.M."/>
            <person name="Thomas H.S."/>
            <person name="Kirby J.R."/>
            <person name="Zhulin I.B."/>
            <person name="Loeffler F.E."/>
            <person name="Richardson P."/>
        </authorList>
    </citation>
    <scope>NUCLEOTIDE SEQUENCE [LARGE SCALE GENOMIC DNA]</scope>
    <source>
        <strain evidence="5 6">2CP-C</strain>
    </source>
</reference>
<dbReference type="HOGENOM" id="CLU_034186_0_0_7"/>
<dbReference type="KEGG" id="ade:Adeh_2475"/>
<dbReference type="InterPro" id="IPR045569">
    <property type="entry name" value="Metalloprtase-TldD/E_C"/>
</dbReference>
<evidence type="ECO:0000256" key="3">
    <source>
        <dbReference type="SAM" id="SignalP"/>
    </source>
</evidence>
<comment type="similarity">
    <text evidence="1">Belongs to the peptidase U62 family.</text>
</comment>
<dbReference type="Proteomes" id="UP000001935">
    <property type="component" value="Chromosome"/>
</dbReference>
<evidence type="ECO:0000256" key="1">
    <source>
        <dbReference type="ARBA" id="ARBA00005836"/>
    </source>
</evidence>
<gene>
    <name evidence="5" type="ordered locus">Adeh_2475</name>
</gene>
<dbReference type="PANTHER" id="PTHR30624">
    <property type="entry name" value="UNCHARACTERIZED PROTEIN TLDD AND PMBA"/>
    <property type="match status" value="1"/>
</dbReference>
<dbReference type="Gene3D" id="3.30.2290.10">
    <property type="entry name" value="PmbA/TldD superfamily"/>
    <property type="match status" value="1"/>
</dbReference>
<feature type="region of interest" description="Disordered" evidence="2">
    <location>
        <begin position="575"/>
        <end position="621"/>
    </location>
</feature>
<dbReference type="RefSeq" id="WP_011421527.1">
    <property type="nucleotide sequence ID" value="NC_007760.1"/>
</dbReference>
<dbReference type="GO" id="GO:0005829">
    <property type="term" value="C:cytosol"/>
    <property type="evidence" value="ECO:0007669"/>
    <property type="project" value="TreeGrafter"/>
</dbReference>